<sequence length="293" mass="32281">MTSAPEYNRICKLKDARNFGYAVAGDPGGKPVFFLGGFPGSRFDGLAIDEPARQAGLKIISIDRPGFGLSDFLPKRTFGDIAGDIGQLANELKINKFAVMGISGGGPYAAACAMSMPDNITSTTLVSSICPINTPKLLHGMKPFYRRLIKFSSYTTIGLRLAILRQMKLAKKDSLGYFLDILKFNPPCDQIAILNSRIHDLALSTANEAYRHGVAPVLHEARLYMQDWGFDLGQVRSKVIIWHGAKDEMTPIAMGAYLSNRIPVAEVHFCEDEGHFLLLNRARQILKQVAENF</sequence>
<dbReference type="EC" id="3.7.1.14" evidence="2"/>
<dbReference type="PANTHER" id="PTHR45763">
    <property type="entry name" value="HYDROLASE, ALPHA/BETA FOLD FAMILY PROTEIN, EXPRESSED-RELATED"/>
    <property type="match status" value="1"/>
</dbReference>
<evidence type="ECO:0000259" key="1">
    <source>
        <dbReference type="Pfam" id="PF00561"/>
    </source>
</evidence>
<dbReference type="SUPFAM" id="SSF53474">
    <property type="entry name" value="alpha/beta-Hydrolases"/>
    <property type="match status" value="1"/>
</dbReference>
<dbReference type="KEGG" id="mana:MAMMFC1_01931"/>
<keyword evidence="2" id="KW-0378">Hydrolase</keyword>
<gene>
    <name evidence="2" type="primary">mhpC</name>
    <name evidence="2" type="ORF">MAMMFC1_01931</name>
</gene>
<dbReference type="GO" id="GO:0016787">
    <property type="term" value="F:hydrolase activity"/>
    <property type="evidence" value="ECO:0007669"/>
    <property type="project" value="UniProtKB-KW"/>
</dbReference>
<dbReference type="PANTHER" id="PTHR45763:SF46">
    <property type="entry name" value="AB HYDROLASE-1 DOMAIN-CONTAINING PROTEIN"/>
    <property type="match status" value="1"/>
</dbReference>
<dbReference type="InterPro" id="IPR000073">
    <property type="entry name" value="AB_hydrolase_1"/>
</dbReference>
<reference evidence="2 3" key="1">
    <citation type="journal article" date="2018" name="Int. J. Syst. Evol. Microbiol.">
        <title>Methylomusa anaerophila gen. nov., sp. nov., an anaerobic methanol-utilizing bacterium isolated from a microbial fuel cell.</title>
        <authorList>
            <person name="Amano N."/>
            <person name="Yamamuro A."/>
            <person name="Miyahara M."/>
            <person name="Kouzuma A."/>
            <person name="Abe T."/>
            <person name="Watanabe K."/>
        </authorList>
    </citation>
    <scope>NUCLEOTIDE SEQUENCE [LARGE SCALE GENOMIC DNA]</scope>
    <source>
        <strain evidence="2 3">MMFC1</strain>
    </source>
</reference>
<dbReference type="AlphaFoldDB" id="A0A348AJL2"/>
<evidence type="ECO:0000313" key="2">
    <source>
        <dbReference type="EMBL" id="BBB91260.1"/>
    </source>
</evidence>
<dbReference type="InterPro" id="IPR029058">
    <property type="entry name" value="AB_hydrolase_fold"/>
</dbReference>
<dbReference type="RefSeq" id="WP_126308304.1">
    <property type="nucleotide sequence ID" value="NZ_AP018449.1"/>
</dbReference>
<feature type="domain" description="AB hydrolase-1" evidence="1">
    <location>
        <begin position="30"/>
        <end position="134"/>
    </location>
</feature>
<dbReference type="Proteomes" id="UP000276437">
    <property type="component" value="Chromosome"/>
</dbReference>
<name>A0A348AJL2_9FIRM</name>
<dbReference type="Pfam" id="PF00561">
    <property type="entry name" value="Abhydrolase_1"/>
    <property type="match status" value="1"/>
</dbReference>
<dbReference type="Gene3D" id="3.40.50.1820">
    <property type="entry name" value="alpha/beta hydrolase"/>
    <property type="match status" value="1"/>
</dbReference>
<organism evidence="2 3">
    <name type="scientific">Methylomusa anaerophila</name>
    <dbReference type="NCBI Taxonomy" id="1930071"/>
    <lineage>
        <taxon>Bacteria</taxon>
        <taxon>Bacillati</taxon>
        <taxon>Bacillota</taxon>
        <taxon>Negativicutes</taxon>
        <taxon>Selenomonadales</taxon>
        <taxon>Sporomusaceae</taxon>
        <taxon>Methylomusa</taxon>
    </lineage>
</organism>
<accession>A0A348AJL2</accession>
<evidence type="ECO:0000313" key="3">
    <source>
        <dbReference type="Proteomes" id="UP000276437"/>
    </source>
</evidence>
<dbReference type="EMBL" id="AP018449">
    <property type="protein sequence ID" value="BBB91260.1"/>
    <property type="molecule type" value="Genomic_DNA"/>
</dbReference>
<dbReference type="PRINTS" id="PR00111">
    <property type="entry name" value="ABHYDROLASE"/>
</dbReference>
<protein>
    <submittedName>
        <fullName evidence="2">2-hydroxy-6-oxononadienedioate/2-hydroxy-6-oxononatrienedioate hydrolase</fullName>
        <ecNumber evidence="2">3.7.1.14</ecNumber>
    </submittedName>
</protein>
<dbReference type="OrthoDB" id="9773293at2"/>
<proteinExistence type="predicted"/>
<keyword evidence="3" id="KW-1185">Reference proteome</keyword>